<dbReference type="AlphaFoldDB" id="A0ABD1XQX3"/>
<feature type="region of interest" description="Disordered" evidence="1">
    <location>
        <begin position="1"/>
        <end position="31"/>
    </location>
</feature>
<gene>
    <name evidence="2" type="ORF">R1flu_028909</name>
</gene>
<evidence type="ECO:0000256" key="1">
    <source>
        <dbReference type="SAM" id="MobiDB-lite"/>
    </source>
</evidence>
<organism evidence="2 3">
    <name type="scientific">Riccia fluitans</name>
    <dbReference type="NCBI Taxonomy" id="41844"/>
    <lineage>
        <taxon>Eukaryota</taxon>
        <taxon>Viridiplantae</taxon>
        <taxon>Streptophyta</taxon>
        <taxon>Embryophyta</taxon>
        <taxon>Marchantiophyta</taxon>
        <taxon>Marchantiopsida</taxon>
        <taxon>Marchantiidae</taxon>
        <taxon>Marchantiales</taxon>
        <taxon>Ricciaceae</taxon>
        <taxon>Riccia</taxon>
    </lineage>
</organism>
<comment type="caution">
    <text evidence="2">The sequence shown here is derived from an EMBL/GenBank/DDBJ whole genome shotgun (WGS) entry which is preliminary data.</text>
</comment>
<name>A0ABD1XQX3_9MARC</name>
<keyword evidence="3" id="KW-1185">Reference proteome</keyword>
<dbReference type="Proteomes" id="UP001605036">
    <property type="component" value="Unassembled WGS sequence"/>
</dbReference>
<dbReference type="EMBL" id="JBHFFA010000008">
    <property type="protein sequence ID" value="KAL2610336.1"/>
    <property type="molecule type" value="Genomic_DNA"/>
</dbReference>
<proteinExistence type="predicted"/>
<evidence type="ECO:0000313" key="2">
    <source>
        <dbReference type="EMBL" id="KAL2610336.1"/>
    </source>
</evidence>
<evidence type="ECO:0000313" key="3">
    <source>
        <dbReference type="Proteomes" id="UP001605036"/>
    </source>
</evidence>
<feature type="compositionally biased region" description="Basic and acidic residues" evidence="1">
    <location>
        <begin position="8"/>
        <end position="17"/>
    </location>
</feature>
<accession>A0ABD1XQX3</accession>
<reference evidence="2 3" key="1">
    <citation type="submission" date="2024-09" db="EMBL/GenBank/DDBJ databases">
        <title>Chromosome-scale assembly of Riccia fluitans.</title>
        <authorList>
            <person name="Paukszto L."/>
            <person name="Sawicki J."/>
            <person name="Karawczyk K."/>
            <person name="Piernik-Szablinska J."/>
            <person name="Szczecinska M."/>
            <person name="Mazdziarz M."/>
        </authorList>
    </citation>
    <scope>NUCLEOTIDE SEQUENCE [LARGE SCALE GENOMIC DNA]</scope>
    <source>
        <strain evidence="2">Rf_01</strain>
        <tissue evidence="2">Aerial parts of the thallus</tissue>
    </source>
</reference>
<sequence length="85" mass="9247">MKGILRFAKKEGPDGRKAPTHPPASSARSARKVAASRALCLIAVAVPYRRALRPPSPRGHPSQYYSYKKAFNIRVPMGYGGIVVV</sequence>
<protein>
    <submittedName>
        <fullName evidence="2">Uncharacterized protein</fullName>
    </submittedName>
</protein>